<dbReference type="PROSITE" id="PS50112">
    <property type="entry name" value="PAS"/>
    <property type="match status" value="1"/>
</dbReference>
<dbReference type="InterPro" id="IPR011006">
    <property type="entry name" value="CheY-like_superfamily"/>
</dbReference>
<evidence type="ECO:0008006" key="7">
    <source>
        <dbReference type="Google" id="ProtNLM"/>
    </source>
</evidence>
<keyword evidence="2" id="KW-0175">Coiled coil</keyword>
<dbReference type="SMART" id="SM00091">
    <property type="entry name" value="PAS"/>
    <property type="match status" value="1"/>
</dbReference>
<dbReference type="Pfam" id="PF07228">
    <property type="entry name" value="SpoIIE"/>
    <property type="match status" value="1"/>
</dbReference>
<dbReference type="GO" id="GO:0016791">
    <property type="term" value="F:phosphatase activity"/>
    <property type="evidence" value="ECO:0007669"/>
    <property type="project" value="TreeGrafter"/>
</dbReference>
<dbReference type="Gene3D" id="3.60.40.10">
    <property type="entry name" value="PPM-type phosphatase domain"/>
    <property type="match status" value="1"/>
</dbReference>
<dbReference type="SUPFAM" id="SSF55874">
    <property type="entry name" value="ATPase domain of HSP90 chaperone/DNA topoisomerase II/histidine kinase"/>
    <property type="match status" value="1"/>
</dbReference>
<dbReference type="SUPFAM" id="SSF52172">
    <property type="entry name" value="CheY-like"/>
    <property type="match status" value="1"/>
</dbReference>
<dbReference type="CDD" id="cd00130">
    <property type="entry name" value="PAS"/>
    <property type="match status" value="1"/>
</dbReference>
<dbReference type="InterPro" id="IPR003594">
    <property type="entry name" value="HATPase_dom"/>
</dbReference>
<dbReference type="Gene3D" id="3.30.450.20">
    <property type="entry name" value="PAS domain"/>
    <property type="match status" value="1"/>
</dbReference>
<dbReference type="InterPro" id="IPR036890">
    <property type="entry name" value="HATPase_C_sf"/>
</dbReference>
<accession>A0A1S2LCV9</accession>
<organism evidence="5 6">
    <name type="scientific">Anaerobacillus arseniciselenatis</name>
    <dbReference type="NCBI Taxonomy" id="85682"/>
    <lineage>
        <taxon>Bacteria</taxon>
        <taxon>Bacillati</taxon>
        <taxon>Bacillota</taxon>
        <taxon>Bacilli</taxon>
        <taxon>Bacillales</taxon>
        <taxon>Bacillaceae</taxon>
        <taxon>Anaerobacillus</taxon>
    </lineage>
</organism>
<gene>
    <name evidence="5" type="ORF">BKP35_14090</name>
</gene>
<feature type="coiled-coil region" evidence="2">
    <location>
        <begin position="261"/>
        <end position="299"/>
    </location>
</feature>
<keyword evidence="6" id="KW-1185">Reference proteome</keyword>
<dbReference type="CDD" id="cd16936">
    <property type="entry name" value="HATPase_RsbW-like"/>
    <property type="match status" value="1"/>
</dbReference>
<evidence type="ECO:0000256" key="1">
    <source>
        <dbReference type="ARBA" id="ARBA00022801"/>
    </source>
</evidence>
<evidence type="ECO:0000259" key="4">
    <source>
        <dbReference type="PROSITE" id="PS50113"/>
    </source>
</evidence>
<dbReference type="InterPro" id="IPR035965">
    <property type="entry name" value="PAS-like_dom_sf"/>
</dbReference>
<dbReference type="Proteomes" id="UP000180098">
    <property type="component" value="Unassembled WGS sequence"/>
</dbReference>
<dbReference type="InterPro" id="IPR000700">
    <property type="entry name" value="PAS-assoc_C"/>
</dbReference>
<keyword evidence="1" id="KW-0378">Hydrolase</keyword>
<dbReference type="RefSeq" id="WP_071313995.1">
    <property type="nucleotide sequence ID" value="NZ_MLQQ01000040.1"/>
</dbReference>
<dbReference type="PANTHER" id="PTHR43156">
    <property type="entry name" value="STAGE II SPORULATION PROTEIN E-RELATED"/>
    <property type="match status" value="1"/>
</dbReference>
<protein>
    <recommendedName>
        <fullName evidence="7">PAS domain S-box protein</fullName>
    </recommendedName>
</protein>
<dbReference type="Pfam" id="PF13581">
    <property type="entry name" value="HATPase_c_2"/>
    <property type="match status" value="1"/>
</dbReference>
<dbReference type="InterPro" id="IPR001932">
    <property type="entry name" value="PPM-type_phosphatase-like_dom"/>
</dbReference>
<dbReference type="PROSITE" id="PS50113">
    <property type="entry name" value="PAC"/>
    <property type="match status" value="1"/>
</dbReference>
<dbReference type="Pfam" id="PF13426">
    <property type="entry name" value="PAS_9"/>
    <property type="match status" value="1"/>
</dbReference>
<dbReference type="NCBIfam" id="TIGR00229">
    <property type="entry name" value="sensory_box"/>
    <property type="match status" value="1"/>
</dbReference>
<feature type="domain" description="PAS" evidence="3">
    <location>
        <begin position="144"/>
        <end position="191"/>
    </location>
</feature>
<evidence type="ECO:0000313" key="5">
    <source>
        <dbReference type="EMBL" id="OIJ10231.1"/>
    </source>
</evidence>
<dbReference type="SMART" id="SM00331">
    <property type="entry name" value="PP2C_SIG"/>
    <property type="match status" value="1"/>
</dbReference>
<dbReference type="InterPro" id="IPR001610">
    <property type="entry name" value="PAC"/>
</dbReference>
<evidence type="ECO:0000313" key="6">
    <source>
        <dbReference type="Proteomes" id="UP000180098"/>
    </source>
</evidence>
<evidence type="ECO:0000256" key="2">
    <source>
        <dbReference type="SAM" id="Coils"/>
    </source>
</evidence>
<feature type="domain" description="PAC" evidence="4">
    <location>
        <begin position="216"/>
        <end position="270"/>
    </location>
</feature>
<name>A0A1S2LCV9_9BACI</name>
<dbReference type="SMART" id="SM00086">
    <property type="entry name" value="PAC"/>
    <property type="match status" value="1"/>
</dbReference>
<evidence type="ECO:0000259" key="3">
    <source>
        <dbReference type="PROSITE" id="PS50112"/>
    </source>
</evidence>
<reference evidence="5 6" key="1">
    <citation type="submission" date="2016-10" db="EMBL/GenBank/DDBJ databases">
        <title>Draft genome sequences of four alkaliphilic bacteria belonging to the Anaerobacillus genus.</title>
        <authorList>
            <person name="Bassil N.M."/>
            <person name="Lloyd J.R."/>
        </authorList>
    </citation>
    <scope>NUCLEOTIDE SEQUENCE [LARGE SCALE GENOMIC DNA]</scope>
    <source>
        <strain evidence="5 6">DSM 15340</strain>
    </source>
</reference>
<proteinExistence type="predicted"/>
<dbReference type="OrthoDB" id="9763484at2"/>
<dbReference type="SUPFAM" id="SSF55785">
    <property type="entry name" value="PYP-like sensor domain (PAS domain)"/>
    <property type="match status" value="1"/>
</dbReference>
<dbReference type="AlphaFoldDB" id="A0A1S2LCV9"/>
<comment type="caution">
    <text evidence="5">The sequence shown here is derived from an EMBL/GenBank/DDBJ whole genome shotgun (WGS) entry which is preliminary data.</text>
</comment>
<dbReference type="InterPro" id="IPR000014">
    <property type="entry name" value="PAS"/>
</dbReference>
<dbReference type="InterPro" id="IPR036457">
    <property type="entry name" value="PPM-type-like_dom_sf"/>
</dbReference>
<dbReference type="Gene3D" id="3.40.50.2300">
    <property type="match status" value="1"/>
</dbReference>
<dbReference type="InterPro" id="IPR052016">
    <property type="entry name" value="Bact_Sigma-Reg"/>
</dbReference>
<dbReference type="Gene3D" id="3.30.565.10">
    <property type="entry name" value="Histidine kinase-like ATPase, C-terminal domain"/>
    <property type="match status" value="1"/>
</dbReference>
<sequence>MEANIKVLIICKDEGESCPLLQLLNEDKAIVCSTMTSFDDDILYNNNLAPYLLENEVDTIILCDSFQQLSILQTIKLFKEKDILIPIIVISSRNETSLAVEVMKAGGENFLVRDELSASRLIDTVYSALQSREEQKQLKKVRIENQKLSQTIEQSPVSIVITDAKTNKIEYANPMFSKLTGYSLLEVIGKSPSILKSGKKTANEYKHLWETILSGLTWKGEFVNRKKDGSLYCVAATISPIKINNSETTHFVGIHQDISQQKKAELDLKSYARKLENKSEELESAYESIEENIHRARRLHRHFFPKSFPEMEEVQLDAFYEPADKIGSDYYNFVKINNQLIIYVVDVSGSGISGAFINIFIRQKINRFLYVEEGVERKKVSPKEMLNFLAEEFLKENFPEEYYICFYVCVLDLETKLLTYSNAGIQVPPALIKNGELYSLTLGGLPISRMIDIELLSYEEETVLFDENATLVIATDGLVESVENGNGNMYGIERFQEIVRNYYFLPPKQLKNVINSDIQPIIDAQYPNDDITYVIIQQNFEVIDKKQFISKSDCNDVECIVSVVTDWLQTYTVDVNSLLIGFTEMLYNAIEHGNKFDQTKNVVIDFEMLKTHLLITIEDEGAGFDWRNRLKNQLDLMNFEERGRGIIFTKASFDYVTYNDIGNKVYLYKRLDIKQRV</sequence>
<dbReference type="EMBL" id="MLQQ01000040">
    <property type="protein sequence ID" value="OIJ10231.1"/>
    <property type="molecule type" value="Genomic_DNA"/>
</dbReference>
<dbReference type="PANTHER" id="PTHR43156:SF2">
    <property type="entry name" value="STAGE II SPORULATION PROTEIN E"/>
    <property type="match status" value="1"/>
</dbReference>